<protein>
    <submittedName>
        <fullName evidence="2">Uncharacterized protein</fullName>
    </submittedName>
</protein>
<feature type="region of interest" description="Disordered" evidence="1">
    <location>
        <begin position="264"/>
        <end position="309"/>
    </location>
</feature>
<evidence type="ECO:0000313" key="2">
    <source>
        <dbReference type="EMBL" id="ORY20428.1"/>
    </source>
</evidence>
<dbReference type="Proteomes" id="UP000193986">
    <property type="component" value="Unassembled WGS sequence"/>
</dbReference>
<feature type="compositionally biased region" description="Polar residues" evidence="1">
    <location>
        <begin position="118"/>
        <end position="127"/>
    </location>
</feature>
<organism evidence="2 3">
    <name type="scientific">Naematelia encephala</name>
    <dbReference type="NCBI Taxonomy" id="71784"/>
    <lineage>
        <taxon>Eukaryota</taxon>
        <taxon>Fungi</taxon>
        <taxon>Dikarya</taxon>
        <taxon>Basidiomycota</taxon>
        <taxon>Agaricomycotina</taxon>
        <taxon>Tremellomycetes</taxon>
        <taxon>Tremellales</taxon>
        <taxon>Naemateliaceae</taxon>
        <taxon>Naematelia</taxon>
    </lineage>
</organism>
<dbReference type="EMBL" id="MCFC01000136">
    <property type="protein sequence ID" value="ORY20428.1"/>
    <property type="molecule type" value="Genomic_DNA"/>
</dbReference>
<proteinExistence type="predicted"/>
<feature type="compositionally biased region" description="Acidic residues" evidence="1">
    <location>
        <begin position="271"/>
        <end position="290"/>
    </location>
</feature>
<feature type="region of interest" description="Disordered" evidence="1">
    <location>
        <begin position="1"/>
        <end position="55"/>
    </location>
</feature>
<sequence length="309" mass="33376">MSESQGPPDQEDVPVASSSRLPLPPQAVSSPSVDPATREDSAGDEDNRDKTPPVYDINQYVQLGEEFDRLKGHMREGLQTMIEAAYEGLSGVEDPEYQRTISDLIRDRLSLFEDDLKNSNTGRSGASQYDRGIAGSDARGVAEGSGGGVAEGSGGGGAEGSGGVPDRSNSVDSIDLIITDLLPRSGSLELKPLATLSDQQLIDLFYSVGSDQVPPFSSLPEYENKEPLAQQLTGIPDNPMYAAQRGEFRSLIYGSISDYVDRMRVERSDQAESDNDSQEDEDYGSDEESVQVEGREDSSFVGEDEDEDD</sequence>
<comment type="caution">
    <text evidence="2">The sequence shown here is derived from an EMBL/GenBank/DDBJ whole genome shotgun (WGS) entry which is preliminary data.</text>
</comment>
<dbReference type="InParanoid" id="A0A1Y2AD00"/>
<feature type="region of interest" description="Disordered" evidence="1">
    <location>
        <begin position="116"/>
        <end position="169"/>
    </location>
</feature>
<gene>
    <name evidence="2" type="ORF">BCR39DRAFT_555363</name>
</gene>
<accession>A0A1Y2AD00</accession>
<evidence type="ECO:0000313" key="3">
    <source>
        <dbReference type="Proteomes" id="UP000193986"/>
    </source>
</evidence>
<keyword evidence="3" id="KW-1185">Reference proteome</keyword>
<feature type="compositionally biased region" description="Basic and acidic residues" evidence="1">
    <location>
        <begin position="36"/>
        <end position="51"/>
    </location>
</feature>
<dbReference type="AlphaFoldDB" id="A0A1Y2AD00"/>
<name>A0A1Y2AD00_9TREE</name>
<reference evidence="2 3" key="1">
    <citation type="submission" date="2016-07" db="EMBL/GenBank/DDBJ databases">
        <title>Pervasive Adenine N6-methylation of Active Genes in Fungi.</title>
        <authorList>
            <consortium name="DOE Joint Genome Institute"/>
            <person name="Mondo S.J."/>
            <person name="Dannebaum R.O."/>
            <person name="Kuo R.C."/>
            <person name="Labutti K."/>
            <person name="Haridas S."/>
            <person name="Kuo A."/>
            <person name="Salamov A."/>
            <person name="Ahrendt S.R."/>
            <person name="Lipzen A."/>
            <person name="Sullivan W."/>
            <person name="Andreopoulos W.B."/>
            <person name="Clum A."/>
            <person name="Lindquist E."/>
            <person name="Daum C."/>
            <person name="Ramamoorthy G.K."/>
            <person name="Gryganskyi A."/>
            <person name="Culley D."/>
            <person name="Magnuson J.K."/>
            <person name="James T.Y."/>
            <person name="O'Malley M.A."/>
            <person name="Stajich J.E."/>
            <person name="Spatafora J.W."/>
            <person name="Visel A."/>
            <person name="Grigoriev I.V."/>
        </authorList>
    </citation>
    <scope>NUCLEOTIDE SEQUENCE [LARGE SCALE GENOMIC DNA]</scope>
    <source>
        <strain evidence="2 3">68-887.2</strain>
    </source>
</reference>
<evidence type="ECO:0000256" key="1">
    <source>
        <dbReference type="SAM" id="MobiDB-lite"/>
    </source>
</evidence>
<feature type="compositionally biased region" description="Gly residues" evidence="1">
    <location>
        <begin position="143"/>
        <end position="163"/>
    </location>
</feature>